<evidence type="ECO:0000256" key="2">
    <source>
        <dbReference type="SAM" id="Phobius"/>
    </source>
</evidence>
<keyword evidence="2" id="KW-0812">Transmembrane</keyword>
<feature type="compositionally biased region" description="Low complexity" evidence="1">
    <location>
        <begin position="38"/>
        <end position="49"/>
    </location>
</feature>
<comment type="caution">
    <text evidence="3">The sequence shown here is derived from an EMBL/GenBank/DDBJ whole genome shotgun (WGS) entry which is preliminary data.</text>
</comment>
<gene>
    <name evidence="3" type="ORF">VP01_1587g2</name>
</gene>
<feature type="transmembrane region" description="Helical" evidence="2">
    <location>
        <begin position="275"/>
        <end position="298"/>
    </location>
</feature>
<protein>
    <submittedName>
        <fullName evidence="3">Putative polyprotein</fullName>
    </submittedName>
</protein>
<keyword evidence="2" id="KW-0472">Membrane</keyword>
<feature type="compositionally biased region" description="Pro residues" evidence="1">
    <location>
        <begin position="16"/>
        <end position="25"/>
    </location>
</feature>
<organism evidence="3 4">
    <name type="scientific">Puccinia sorghi</name>
    <dbReference type="NCBI Taxonomy" id="27349"/>
    <lineage>
        <taxon>Eukaryota</taxon>
        <taxon>Fungi</taxon>
        <taxon>Dikarya</taxon>
        <taxon>Basidiomycota</taxon>
        <taxon>Pucciniomycotina</taxon>
        <taxon>Pucciniomycetes</taxon>
        <taxon>Pucciniales</taxon>
        <taxon>Pucciniaceae</taxon>
        <taxon>Puccinia</taxon>
    </lineage>
</organism>
<evidence type="ECO:0000313" key="4">
    <source>
        <dbReference type="Proteomes" id="UP000037035"/>
    </source>
</evidence>
<accession>A0A0L6VHL9</accession>
<feature type="region of interest" description="Disordered" evidence="1">
    <location>
        <begin position="16"/>
        <end position="49"/>
    </location>
</feature>
<keyword evidence="2" id="KW-1133">Transmembrane helix</keyword>
<sequence length="344" mass="38467">MILRIFSSLPPLPLLPHLPPKPPQESPRKPGWDCVPNDTPSPKDISSSIDPSNIFTGKRHLNLASMWQLIQPSVAIAMVALTPIHPLDDIPHTLIPCIVYKSRKSSLPTVFLLSPKLFCAPRVMHRGKGMAIHQLDVKKTFLNGVLHDLPLCTARTINIHPNGFIHSASPSNTCGLFSTRPEISFAMSQLSQNLENLGASHWQVFIHLLRYIKGTQHYAIHPHRSWRCLTRGVQQHQLLKMCSRPQGNFQLWISDSILHPNKSNSGLCRKEHGHVVTLLLFLHLLIQLILFSLIRLVASCPLLMYSLISLGTNFTCPKGWLLVVHCLCTPSFNLGLTSLVQNTA</sequence>
<reference evidence="3 4" key="1">
    <citation type="submission" date="2015-08" db="EMBL/GenBank/DDBJ databases">
        <title>Next Generation Sequencing and Analysis of the Genome of Puccinia sorghi L Schw, the Causal Agent of Maize Common Rust.</title>
        <authorList>
            <person name="Rochi L."/>
            <person name="Burguener G."/>
            <person name="Darino M."/>
            <person name="Turjanski A."/>
            <person name="Kreff E."/>
            <person name="Dieguez M.J."/>
            <person name="Sacco F."/>
        </authorList>
    </citation>
    <scope>NUCLEOTIDE SEQUENCE [LARGE SCALE GENOMIC DNA]</scope>
    <source>
        <strain evidence="3 4">RO10H11247</strain>
    </source>
</reference>
<name>A0A0L6VHL9_9BASI</name>
<dbReference type="VEuPathDB" id="FungiDB:VP01_1587g2"/>
<dbReference type="Proteomes" id="UP000037035">
    <property type="component" value="Unassembled WGS sequence"/>
</dbReference>
<dbReference type="EMBL" id="LAVV01006378">
    <property type="protein sequence ID" value="KNZ60253.1"/>
    <property type="molecule type" value="Genomic_DNA"/>
</dbReference>
<evidence type="ECO:0000256" key="1">
    <source>
        <dbReference type="SAM" id="MobiDB-lite"/>
    </source>
</evidence>
<dbReference type="AlphaFoldDB" id="A0A0L6VHL9"/>
<keyword evidence="4" id="KW-1185">Reference proteome</keyword>
<evidence type="ECO:0000313" key="3">
    <source>
        <dbReference type="EMBL" id="KNZ60253.1"/>
    </source>
</evidence>
<proteinExistence type="predicted"/>